<evidence type="ECO:0000256" key="7">
    <source>
        <dbReference type="ARBA" id="ARBA00022840"/>
    </source>
</evidence>
<dbReference type="SMART" id="SM00487">
    <property type="entry name" value="DEXDc"/>
    <property type="match status" value="1"/>
</dbReference>
<dbReference type="Gene3D" id="2.40.50.140">
    <property type="entry name" value="Nucleic acid-binding proteins"/>
    <property type="match status" value="1"/>
</dbReference>
<keyword evidence="10 15" id="KW-0234">DNA repair</keyword>
<dbReference type="PROSITE" id="PS51194">
    <property type="entry name" value="HELICASE_CTER"/>
    <property type="match status" value="1"/>
</dbReference>
<evidence type="ECO:0000313" key="18">
    <source>
        <dbReference type="EMBL" id="AKI04180.1"/>
    </source>
</evidence>
<sequence>MMLVNLGDSVGALRGVGPKKIQALNKLGVNTIEDLLTFYPFRYNDIAVKNLEEINSQEKVTLKGIVASEPVLVRFGRKKSRLNFKLLINHDVIGVTFFNQPWISKQVTTGQELAVYGKYDALRQSLSGIKIISRKTNDFVGVYRSSKDIKESVVKQLVKQAYEEYNSYIRDVVPESIRIKYHLENRKQMIHDMHFPSTKKEADLARRSAIFDEFFSFEAGLQLLKRDNHKNMGLRIKYNNEKLKEFIKGLPFELTKAQKRVVNEICADMLSPNHMNRLLQGDVGSGKTIIAAIAMYATVTAGFQAVLMAPTEILAQQHAEKLANLFEQYGISVALMTSSSLSRVKVKRELLKHLKNGDIDIVIGTHAVIQDNIEFYNLGLAITDEQHRFGVNQRRILRKKGVNPEILAMTATPIPRTLAITTYGEMDVSIIDELPKGRQPVKTSWVKKKQVKNVFEFVKRQLELGTQAYIISPLVEESELLDLQNAEEVFEKAKEYFGSEKVALLHGKMDANEKEQAMQAFKNKEVSILVSTTVIEVGVDVPNATVMIILDADRFGLAQLHQLRGRVGRGSKESYCILVADPKSEYGKERMKIMTGTNDGFLISQKDLELRGPGEVLGKKQSGLPEFKVGDPVVNLNILQVAQEEAHNVVFSPNFKTKEENFELIKYLNRQFAQEEIID</sequence>
<dbReference type="PROSITE" id="PS51192">
    <property type="entry name" value="HELICASE_ATP_BIND_1"/>
    <property type="match status" value="1"/>
</dbReference>
<dbReference type="InterPro" id="IPR014001">
    <property type="entry name" value="Helicase_ATP-bd"/>
</dbReference>
<dbReference type="InterPro" id="IPR001650">
    <property type="entry name" value="Helicase_C-like"/>
</dbReference>
<dbReference type="InterPro" id="IPR011545">
    <property type="entry name" value="DEAD/DEAH_box_helicase_dom"/>
</dbReference>
<evidence type="ECO:0000256" key="2">
    <source>
        <dbReference type="ARBA" id="ARBA00017846"/>
    </source>
</evidence>
<organism evidence="18 19">
    <name type="scientific">Ligilactobacillus salivarius str. Ren</name>
    <dbReference type="NCBI Taxonomy" id="1194971"/>
    <lineage>
        <taxon>Bacteria</taxon>
        <taxon>Bacillati</taxon>
        <taxon>Bacillota</taxon>
        <taxon>Bacilli</taxon>
        <taxon>Lactobacillales</taxon>
        <taxon>Lactobacillaceae</taxon>
        <taxon>Ligilactobacillus</taxon>
    </lineage>
</organism>
<dbReference type="Pfam" id="PF17191">
    <property type="entry name" value="RecG_wedge"/>
    <property type="match status" value="1"/>
</dbReference>
<comment type="similarity">
    <text evidence="1 15">Belongs to the helicase family. RecG subfamily.</text>
</comment>
<dbReference type="PANTHER" id="PTHR47964">
    <property type="entry name" value="ATP-DEPENDENT DNA HELICASE HOMOLOG RECG, CHLOROPLASTIC"/>
    <property type="match status" value="1"/>
</dbReference>
<dbReference type="Proteomes" id="UP000035027">
    <property type="component" value="Chromosome"/>
</dbReference>
<dbReference type="CDD" id="cd04488">
    <property type="entry name" value="RecG_wedge_OBF"/>
    <property type="match status" value="1"/>
</dbReference>
<evidence type="ECO:0000256" key="9">
    <source>
        <dbReference type="ARBA" id="ARBA00023172"/>
    </source>
</evidence>
<evidence type="ECO:0000256" key="1">
    <source>
        <dbReference type="ARBA" id="ARBA00007504"/>
    </source>
</evidence>
<keyword evidence="6 15" id="KW-0347">Helicase</keyword>
<evidence type="ECO:0000256" key="12">
    <source>
        <dbReference type="ARBA" id="ARBA00034617"/>
    </source>
</evidence>
<accession>A0A0F7PXC5</accession>
<dbReference type="Pfam" id="PF19833">
    <property type="entry name" value="RecG_dom3_C"/>
    <property type="match status" value="1"/>
</dbReference>
<dbReference type="CDD" id="cd18811">
    <property type="entry name" value="SF2_C_RecG"/>
    <property type="match status" value="1"/>
</dbReference>
<proteinExistence type="inferred from homology"/>
<dbReference type="InterPro" id="IPR047112">
    <property type="entry name" value="RecG/Mfd"/>
</dbReference>
<feature type="domain" description="Helicase ATP-binding" evidence="16">
    <location>
        <begin position="268"/>
        <end position="431"/>
    </location>
</feature>
<keyword evidence="11" id="KW-0413">Isomerase</keyword>
<comment type="function">
    <text evidence="15">Plays a critical role in recombination and DNA repair. Helps process Holliday junction intermediates to mature products by catalyzing branch migration. Has replication fork regression activity, unwinds stalled or blocked replication forks to make a HJ that can be resolved. Has a DNA unwinding activity characteristic of a DNA helicase with 3'-5' polarity.</text>
</comment>
<dbReference type="EMBL" id="CP011403">
    <property type="protein sequence ID" value="AKI04180.1"/>
    <property type="molecule type" value="Genomic_DNA"/>
</dbReference>
<evidence type="ECO:0000256" key="15">
    <source>
        <dbReference type="RuleBase" id="RU363016"/>
    </source>
</evidence>
<keyword evidence="7 15" id="KW-0067">ATP-binding</keyword>
<keyword evidence="8" id="KW-0238">DNA-binding</keyword>
<dbReference type="CDD" id="cd17992">
    <property type="entry name" value="DEXHc_RecG"/>
    <property type="match status" value="1"/>
</dbReference>
<dbReference type="InterPro" id="IPR033454">
    <property type="entry name" value="RecG_wedge"/>
</dbReference>
<comment type="catalytic activity">
    <reaction evidence="14 15">
        <text>ATP + H2O = ADP + phosphate + H(+)</text>
        <dbReference type="Rhea" id="RHEA:13065"/>
        <dbReference type="ChEBI" id="CHEBI:15377"/>
        <dbReference type="ChEBI" id="CHEBI:15378"/>
        <dbReference type="ChEBI" id="CHEBI:30616"/>
        <dbReference type="ChEBI" id="CHEBI:43474"/>
        <dbReference type="ChEBI" id="CHEBI:456216"/>
        <dbReference type="EC" id="5.6.2.4"/>
    </reaction>
</comment>
<gene>
    <name evidence="18" type="ORF">LsR_00633</name>
</gene>
<reference evidence="18 19" key="1">
    <citation type="submission" date="2015-05" db="EMBL/GenBank/DDBJ databases">
        <title>Complete genome sequence of Lactobacillus salivarius Ren, a probiotic strain with antitumor activity.</title>
        <authorList>
            <person name="Sun E."/>
            <person name="Zhao L."/>
            <person name="Liu S."/>
            <person name="Zhang M."/>
            <person name="Guo H."/>
            <person name="Ren F."/>
        </authorList>
    </citation>
    <scope>NUCLEOTIDE SEQUENCE [LARGE SCALE GENOMIC DNA]</scope>
    <source>
        <strain evidence="18 19">Ren</strain>
    </source>
</reference>
<evidence type="ECO:0000256" key="10">
    <source>
        <dbReference type="ARBA" id="ARBA00023204"/>
    </source>
</evidence>
<dbReference type="InterPro" id="IPR045562">
    <property type="entry name" value="RecG_dom3_C"/>
</dbReference>
<protein>
    <recommendedName>
        <fullName evidence="2 15">ATP-dependent DNA helicase RecG</fullName>
        <ecNumber evidence="13 15">5.6.2.4</ecNumber>
    </recommendedName>
</protein>
<evidence type="ECO:0000259" key="17">
    <source>
        <dbReference type="PROSITE" id="PS51194"/>
    </source>
</evidence>
<dbReference type="GO" id="GO:0003677">
    <property type="term" value="F:DNA binding"/>
    <property type="evidence" value="ECO:0007669"/>
    <property type="project" value="UniProtKB-KW"/>
</dbReference>
<dbReference type="GO" id="GO:0006281">
    <property type="term" value="P:DNA repair"/>
    <property type="evidence" value="ECO:0007669"/>
    <property type="project" value="UniProtKB-UniRule"/>
</dbReference>
<feature type="domain" description="Helicase C-terminal" evidence="17">
    <location>
        <begin position="450"/>
        <end position="609"/>
    </location>
</feature>
<keyword evidence="5 15" id="KW-0378">Hydrolase</keyword>
<dbReference type="SUPFAM" id="SSF50249">
    <property type="entry name" value="Nucleic acid-binding proteins"/>
    <property type="match status" value="1"/>
</dbReference>
<name>A0A0F7PXC5_9LACO</name>
<evidence type="ECO:0000313" key="19">
    <source>
        <dbReference type="Proteomes" id="UP000035027"/>
    </source>
</evidence>
<dbReference type="SUPFAM" id="SSF52540">
    <property type="entry name" value="P-loop containing nucleoside triphosphate hydrolases"/>
    <property type="match status" value="2"/>
</dbReference>
<evidence type="ECO:0000256" key="8">
    <source>
        <dbReference type="ARBA" id="ARBA00023125"/>
    </source>
</evidence>
<dbReference type="NCBIfam" id="NF008168">
    <property type="entry name" value="PRK10917.2-2"/>
    <property type="match status" value="1"/>
</dbReference>
<dbReference type="AlphaFoldDB" id="A0A0F7PXC5"/>
<dbReference type="InterPro" id="IPR004609">
    <property type="entry name" value="ATP-dep_DNA_helicase_RecG"/>
</dbReference>
<keyword evidence="4 15" id="KW-0227">DNA damage</keyword>
<evidence type="ECO:0000256" key="6">
    <source>
        <dbReference type="ARBA" id="ARBA00022806"/>
    </source>
</evidence>
<dbReference type="Pfam" id="PF00271">
    <property type="entry name" value="Helicase_C"/>
    <property type="match status" value="1"/>
</dbReference>
<dbReference type="GO" id="GO:0043138">
    <property type="term" value="F:3'-5' DNA helicase activity"/>
    <property type="evidence" value="ECO:0007669"/>
    <property type="project" value="UniProtKB-EC"/>
</dbReference>
<dbReference type="Gene3D" id="3.40.50.300">
    <property type="entry name" value="P-loop containing nucleotide triphosphate hydrolases"/>
    <property type="match status" value="2"/>
</dbReference>
<evidence type="ECO:0000259" key="16">
    <source>
        <dbReference type="PROSITE" id="PS51192"/>
    </source>
</evidence>
<dbReference type="GO" id="GO:0006310">
    <property type="term" value="P:DNA recombination"/>
    <property type="evidence" value="ECO:0007669"/>
    <property type="project" value="UniProtKB-UniRule"/>
</dbReference>
<keyword evidence="9 15" id="KW-0233">DNA recombination</keyword>
<dbReference type="NCBIfam" id="NF008165">
    <property type="entry name" value="PRK10917.1-3"/>
    <property type="match status" value="1"/>
</dbReference>
<evidence type="ECO:0000256" key="3">
    <source>
        <dbReference type="ARBA" id="ARBA00022741"/>
    </source>
</evidence>
<comment type="catalytic activity">
    <reaction evidence="12 15">
        <text>Couples ATP hydrolysis with the unwinding of duplex DNA by translocating in the 3'-5' direction.</text>
        <dbReference type="EC" id="5.6.2.4"/>
    </reaction>
</comment>
<dbReference type="GO" id="GO:0016887">
    <property type="term" value="F:ATP hydrolysis activity"/>
    <property type="evidence" value="ECO:0007669"/>
    <property type="project" value="RHEA"/>
</dbReference>
<evidence type="ECO:0000256" key="13">
    <source>
        <dbReference type="ARBA" id="ARBA00034808"/>
    </source>
</evidence>
<dbReference type="PANTHER" id="PTHR47964:SF1">
    <property type="entry name" value="ATP-DEPENDENT DNA HELICASE HOMOLOG RECG, CHLOROPLASTIC"/>
    <property type="match status" value="1"/>
</dbReference>
<dbReference type="EC" id="5.6.2.4" evidence="13 15"/>
<keyword evidence="3 15" id="KW-0547">Nucleotide-binding</keyword>
<evidence type="ECO:0000256" key="4">
    <source>
        <dbReference type="ARBA" id="ARBA00022763"/>
    </source>
</evidence>
<dbReference type="InterPro" id="IPR012340">
    <property type="entry name" value="NA-bd_OB-fold"/>
</dbReference>
<evidence type="ECO:0000256" key="14">
    <source>
        <dbReference type="ARBA" id="ARBA00048988"/>
    </source>
</evidence>
<dbReference type="GO" id="GO:0005524">
    <property type="term" value="F:ATP binding"/>
    <property type="evidence" value="ECO:0007669"/>
    <property type="project" value="UniProtKB-KW"/>
</dbReference>
<dbReference type="NCBIfam" id="TIGR00643">
    <property type="entry name" value="recG"/>
    <property type="match status" value="1"/>
</dbReference>
<dbReference type="PATRIC" id="fig|1194971.3.peg.630"/>
<dbReference type="SMART" id="SM00490">
    <property type="entry name" value="HELICc"/>
    <property type="match status" value="1"/>
</dbReference>
<evidence type="ECO:0000256" key="5">
    <source>
        <dbReference type="ARBA" id="ARBA00022801"/>
    </source>
</evidence>
<evidence type="ECO:0000256" key="11">
    <source>
        <dbReference type="ARBA" id="ARBA00023235"/>
    </source>
</evidence>
<dbReference type="InterPro" id="IPR027417">
    <property type="entry name" value="P-loop_NTPase"/>
</dbReference>
<dbReference type="Pfam" id="PF00270">
    <property type="entry name" value="DEAD"/>
    <property type="match status" value="1"/>
</dbReference>